<feature type="domain" description="PAC" evidence="15">
    <location>
        <begin position="271"/>
        <end position="323"/>
    </location>
</feature>
<evidence type="ECO:0000256" key="6">
    <source>
        <dbReference type="ARBA" id="ARBA00022679"/>
    </source>
</evidence>
<keyword evidence="5" id="KW-0597">Phosphoprotein</keyword>
<feature type="domain" description="PAS" evidence="14">
    <location>
        <begin position="607"/>
        <end position="681"/>
    </location>
</feature>
<dbReference type="GO" id="GO:0000155">
    <property type="term" value="F:phosphorelay sensor kinase activity"/>
    <property type="evidence" value="ECO:0007669"/>
    <property type="project" value="InterPro"/>
</dbReference>
<dbReference type="SMART" id="SM00091">
    <property type="entry name" value="PAS"/>
    <property type="match status" value="5"/>
</dbReference>
<keyword evidence="4" id="KW-1003">Cell membrane</keyword>
<feature type="transmembrane region" description="Helical" evidence="12">
    <location>
        <begin position="141"/>
        <end position="160"/>
    </location>
</feature>
<dbReference type="EC" id="2.7.13.3" evidence="3"/>
<dbReference type="SUPFAM" id="SSF55781">
    <property type="entry name" value="GAF domain-like"/>
    <property type="match status" value="1"/>
</dbReference>
<keyword evidence="6" id="KW-0808">Transferase</keyword>
<accession>A0A9X2PZF9</accession>
<dbReference type="SUPFAM" id="SSF55785">
    <property type="entry name" value="PYP-like sensor domain (PAS domain)"/>
    <property type="match status" value="4"/>
</dbReference>
<dbReference type="EMBL" id="JANUAU010000004">
    <property type="protein sequence ID" value="MCS3677619.1"/>
    <property type="molecule type" value="Genomic_DNA"/>
</dbReference>
<dbReference type="InterPro" id="IPR036890">
    <property type="entry name" value="HATPase_C_sf"/>
</dbReference>
<dbReference type="InterPro" id="IPR029016">
    <property type="entry name" value="GAF-like_dom_sf"/>
</dbReference>
<feature type="domain" description="PAS" evidence="14">
    <location>
        <begin position="199"/>
        <end position="267"/>
    </location>
</feature>
<evidence type="ECO:0000256" key="8">
    <source>
        <dbReference type="ARBA" id="ARBA00022777"/>
    </source>
</evidence>
<feature type="domain" description="PAS" evidence="14">
    <location>
        <begin position="376"/>
        <end position="422"/>
    </location>
</feature>
<dbReference type="PROSITE" id="PS50112">
    <property type="entry name" value="PAS"/>
    <property type="match status" value="3"/>
</dbReference>
<dbReference type="Gene3D" id="3.30.565.10">
    <property type="entry name" value="Histidine kinase-like ATPase, C-terminal domain"/>
    <property type="match status" value="1"/>
</dbReference>
<evidence type="ECO:0000313" key="17">
    <source>
        <dbReference type="Proteomes" id="UP001155027"/>
    </source>
</evidence>
<dbReference type="GO" id="GO:0009927">
    <property type="term" value="F:histidine phosphotransfer kinase activity"/>
    <property type="evidence" value="ECO:0007669"/>
    <property type="project" value="TreeGrafter"/>
</dbReference>
<evidence type="ECO:0000256" key="5">
    <source>
        <dbReference type="ARBA" id="ARBA00022553"/>
    </source>
</evidence>
<feature type="transmembrane region" description="Helical" evidence="12">
    <location>
        <begin position="86"/>
        <end position="103"/>
    </location>
</feature>
<evidence type="ECO:0000256" key="2">
    <source>
        <dbReference type="ARBA" id="ARBA00004236"/>
    </source>
</evidence>
<dbReference type="PROSITE" id="PS50113">
    <property type="entry name" value="PAC"/>
    <property type="match status" value="3"/>
</dbReference>
<gene>
    <name evidence="16" type="ORF">GGP71_001542</name>
</gene>
<name>A0A9X2PZF9_9BACT</name>
<organism evidence="16 17">
    <name type="scientific">Salinibacter ruber</name>
    <dbReference type="NCBI Taxonomy" id="146919"/>
    <lineage>
        <taxon>Bacteria</taxon>
        <taxon>Pseudomonadati</taxon>
        <taxon>Rhodothermota</taxon>
        <taxon>Rhodothermia</taxon>
        <taxon>Rhodothermales</taxon>
        <taxon>Salinibacteraceae</taxon>
        <taxon>Salinibacter</taxon>
    </lineage>
</organism>
<evidence type="ECO:0000256" key="12">
    <source>
        <dbReference type="SAM" id="Phobius"/>
    </source>
</evidence>
<dbReference type="Proteomes" id="UP001155027">
    <property type="component" value="Unassembled WGS sequence"/>
</dbReference>
<dbReference type="InterPro" id="IPR005467">
    <property type="entry name" value="His_kinase_dom"/>
</dbReference>
<keyword evidence="12" id="KW-0812">Transmembrane</keyword>
<dbReference type="InterPro" id="IPR003661">
    <property type="entry name" value="HisK_dim/P_dom"/>
</dbReference>
<dbReference type="InterPro" id="IPR003018">
    <property type="entry name" value="GAF"/>
</dbReference>
<comment type="catalytic activity">
    <reaction evidence="1">
        <text>ATP + protein L-histidine = ADP + protein N-phospho-L-histidine.</text>
        <dbReference type="EC" id="2.7.13.3"/>
    </reaction>
</comment>
<evidence type="ECO:0000259" key="13">
    <source>
        <dbReference type="PROSITE" id="PS50109"/>
    </source>
</evidence>
<dbReference type="SMART" id="SM00065">
    <property type="entry name" value="GAF"/>
    <property type="match status" value="1"/>
</dbReference>
<keyword evidence="8" id="KW-0418">Kinase</keyword>
<evidence type="ECO:0000259" key="14">
    <source>
        <dbReference type="PROSITE" id="PS50112"/>
    </source>
</evidence>
<dbReference type="CDD" id="cd00130">
    <property type="entry name" value="PAS"/>
    <property type="match status" value="3"/>
</dbReference>
<dbReference type="Gene3D" id="3.30.450.40">
    <property type="match status" value="1"/>
</dbReference>
<dbReference type="AlphaFoldDB" id="A0A9X2PZF9"/>
<evidence type="ECO:0000256" key="1">
    <source>
        <dbReference type="ARBA" id="ARBA00000085"/>
    </source>
</evidence>
<dbReference type="GO" id="GO:0005524">
    <property type="term" value="F:ATP binding"/>
    <property type="evidence" value="ECO:0007669"/>
    <property type="project" value="UniProtKB-KW"/>
</dbReference>
<evidence type="ECO:0000256" key="9">
    <source>
        <dbReference type="ARBA" id="ARBA00022840"/>
    </source>
</evidence>
<dbReference type="Gene3D" id="1.10.287.130">
    <property type="match status" value="1"/>
</dbReference>
<dbReference type="FunFam" id="3.30.565.10:FF:000023">
    <property type="entry name" value="PAS domain-containing sensor histidine kinase"/>
    <property type="match status" value="1"/>
</dbReference>
<dbReference type="NCBIfam" id="TIGR00229">
    <property type="entry name" value="sensory_box"/>
    <property type="match status" value="4"/>
</dbReference>
<feature type="domain" description="Histidine kinase" evidence="13">
    <location>
        <begin position="929"/>
        <end position="1148"/>
    </location>
</feature>
<keyword evidence="11 12" id="KW-0472">Membrane</keyword>
<keyword evidence="10" id="KW-0902">Two-component regulatory system</keyword>
<dbReference type="PRINTS" id="PR00344">
    <property type="entry name" value="BCTRLSENSOR"/>
</dbReference>
<feature type="domain" description="PAC" evidence="15">
    <location>
        <begin position="423"/>
        <end position="477"/>
    </location>
</feature>
<keyword evidence="9" id="KW-0067">ATP-binding</keyword>
<evidence type="ECO:0000259" key="15">
    <source>
        <dbReference type="PROSITE" id="PS50113"/>
    </source>
</evidence>
<dbReference type="RefSeq" id="WP_259080067.1">
    <property type="nucleotide sequence ID" value="NZ_JANUAU010000004.1"/>
</dbReference>
<dbReference type="GO" id="GO:0005886">
    <property type="term" value="C:plasma membrane"/>
    <property type="evidence" value="ECO:0007669"/>
    <property type="project" value="UniProtKB-SubCell"/>
</dbReference>
<dbReference type="InterPro" id="IPR000014">
    <property type="entry name" value="PAS"/>
</dbReference>
<evidence type="ECO:0000256" key="4">
    <source>
        <dbReference type="ARBA" id="ARBA00022475"/>
    </source>
</evidence>
<dbReference type="InterPro" id="IPR000700">
    <property type="entry name" value="PAS-assoc_C"/>
</dbReference>
<dbReference type="SUPFAM" id="SSF55874">
    <property type="entry name" value="ATPase domain of HSP90 chaperone/DNA topoisomerase II/histidine kinase"/>
    <property type="match status" value="1"/>
</dbReference>
<comment type="subcellular location">
    <subcellularLocation>
        <location evidence="2">Cell membrane</location>
    </subcellularLocation>
</comment>
<feature type="transmembrane region" description="Helical" evidence="12">
    <location>
        <begin position="109"/>
        <end position="129"/>
    </location>
</feature>
<feature type="domain" description="PAC" evidence="15">
    <location>
        <begin position="556"/>
        <end position="606"/>
    </location>
</feature>
<evidence type="ECO:0000256" key="11">
    <source>
        <dbReference type="ARBA" id="ARBA00023136"/>
    </source>
</evidence>
<feature type="transmembrane region" description="Helical" evidence="12">
    <location>
        <begin position="60"/>
        <end position="79"/>
    </location>
</feature>
<dbReference type="InterPro" id="IPR013767">
    <property type="entry name" value="PAS_fold"/>
</dbReference>
<dbReference type="InterPro" id="IPR035965">
    <property type="entry name" value="PAS-like_dom_sf"/>
</dbReference>
<dbReference type="InterPro" id="IPR003594">
    <property type="entry name" value="HATPase_dom"/>
</dbReference>
<evidence type="ECO:0000256" key="10">
    <source>
        <dbReference type="ARBA" id="ARBA00023012"/>
    </source>
</evidence>
<keyword evidence="12" id="KW-1133">Transmembrane helix</keyword>
<dbReference type="InterPro" id="IPR004358">
    <property type="entry name" value="Sig_transdc_His_kin-like_C"/>
</dbReference>
<keyword evidence="7" id="KW-0547">Nucleotide-binding</keyword>
<dbReference type="Gene3D" id="3.30.450.20">
    <property type="entry name" value="PAS domain"/>
    <property type="match status" value="4"/>
</dbReference>
<dbReference type="GO" id="GO:0006355">
    <property type="term" value="P:regulation of DNA-templated transcription"/>
    <property type="evidence" value="ECO:0007669"/>
    <property type="project" value="InterPro"/>
</dbReference>
<comment type="caution">
    <text evidence="16">The sequence shown here is derived from an EMBL/GenBank/DDBJ whole genome shotgun (WGS) entry which is preliminary data.</text>
</comment>
<dbReference type="Pfam" id="PF01590">
    <property type="entry name" value="GAF"/>
    <property type="match status" value="1"/>
</dbReference>
<dbReference type="Pfam" id="PF00989">
    <property type="entry name" value="PAS"/>
    <property type="match status" value="1"/>
</dbReference>
<dbReference type="CDD" id="cd00082">
    <property type="entry name" value="HisKA"/>
    <property type="match status" value="1"/>
</dbReference>
<dbReference type="Pfam" id="PF13426">
    <property type="entry name" value="PAS_9"/>
    <property type="match status" value="3"/>
</dbReference>
<protein>
    <recommendedName>
        <fullName evidence="3">histidine kinase</fullName>
        <ecNumber evidence="3">2.7.13.3</ecNumber>
    </recommendedName>
</protein>
<sequence>MDDLWQQIVSPFRLEDDALSQEERSRVQDFRLLTLLGAVLILLFGPLYAATNPDAVDPLWARLGVAGLLGALVPASYLFRHVRHRFVSWLRGALFIVLVWLVATTTLNHFAGEFAVGLLLGYTIIVAFVGVSAQSGRPVTWFPALSLALVGGGLGVSYVTGPGPQINPLILLAGVAGISLAEGVAIRRLLSTRRALRNREEQLHVITGNVSDGIYRSTPEDGLVYANQAFAELFGYESPEAILQADSASFYANPSDRQRLLKEEHEADGLDQMEVRFRRKDGTPFIGLVSSTVVRDADGKPQYYDGAVTDITERKQRQRRLRVLSEVVEQADDGILVTALPRNGTPTFGDLAFANGEPDALVSKNGASGDGTNPPIVYANRAFEEMTGYREEELLGRTVEVLEGPETDPSVINALQDADRDTRGWEGETINYQKDGTPYVAHWNTTSVQAEEAEVEYRASIQRDVTDRREMEERLRDQRSRLRGMANSIPGVTYQFYARPDGTRGCHFVSEHAGEVLGLSTDPDAFYEQFDDCVPAPHRARSQNEIEDAIEQEMPWRIELPFDRPSGDRLWLLDTATPERRNGELVFNGVMIDITERKTAERALRDERDRFESLFESLPTPVMRCTVKDGTSYVSTVNEAFAHTFGVDPETVEGENIDATIVPDDAEQESSALNRRAVQEGALKTEVRRRTKEGPRDFQLQATGRTRGDAPPEIHAIYTDITERTRLEETLTYRSELESKIVDISTRFINTPVDDLDREIEAALQAIGAFVDADRSYVFLFDDEAATMSNTHEWRTEATASTQSRLQNIPYAETPWFMARMRRREGPLRVPRLEDLPPEAAGLRQRLEAGNVQSLLVLPMLNDQDLIGFVGFDAVRQQRDWDADTVMLLRVLSDAISNALQRKTAEKEMLAAKEEAEDANRMKSVFLANMSHEIRTPLTSIIGFAEAIGDELGDETAGPVLRFAQLIEKSGNRLLETLDGVLNLSKLEAGEMDLTIEPVNLAAQAAETADQFAPQAQASGISLHTDLDDAPVWARADEGAVHIVLRNLISNAIKYTNEGGEVEVRVRDAGTAAVMAIEDTGIGMNPEQVTDLFEAFRQASEGLGREYEGTGLGLAVTKQAVDHMNGSIDVETEKGVGTRFVVRLPTVASPSDLSP</sequence>
<dbReference type="SUPFAM" id="SSF47384">
    <property type="entry name" value="Homodimeric domain of signal transducing histidine kinase"/>
    <property type="match status" value="1"/>
</dbReference>
<dbReference type="Pfam" id="PF02518">
    <property type="entry name" value="HATPase_c"/>
    <property type="match status" value="1"/>
</dbReference>
<evidence type="ECO:0000256" key="3">
    <source>
        <dbReference type="ARBA" id="ARBA00012438"/>
    </source>
</evidence>
<dbReference type="PANTHER" id="PTHR43047:SF72">
    <property type="entry name" value="OSMOSENSING HISTIDINE PROTEIN KINASE SLN1"/>
    <property type="match status" value="1"/>
</dbReference>
<dbReference type="PANTHER" id="PTHR43047">
    <property type="entry name" value="TWO-COMPONENT HISTIDINE PROTEIN KINASE"/>
    <property type="match status" value="1"/>
</dbReference>
<dbReference type="InterPro" id="IPR036097">
    <property type="entry name" value="HisK_dim/P_sf"/>
</dbReference>
<dbReference type="SMART" id="SM00388">
    <property type="entry name" value="HisKA"/>
    <property type="match status" value="1"/>
</dbReference>
<reference evidence="16" key="1">
    <citation type="submission" date="2022-08" db="EMBL/GenBank/DDBJ databases">
        <title>Genomic Encyclopedia of Type Strains, Phase V (KMG-V): Genome sequencing to study the core and pangenomes of soil and plant-associated prokaryotes.</title>
        <authorList>
            <person name="Whitman W."/>
        </authorList>
    </citation>
    <scope>NUCLEOTIDE SEQUENCE</scope>
    <source>
        <strain evidence="16">0</strain>
    </source>
</reference>
<dbReference type="SMART" id="SM00086">
    <property type="entry name" value="PAC"/>
    <property type="match status" value="4"/>
</dbReference>
<feature type="transmembrane region" description="Helical" evidence="12">
    <location>
        <begin position="30"/>
        <end position="48"/>
    </location>
</feature>
<dbReference type="Pfam" id="PF00512">
    <property type="entry name" value="HisKA"/>
    <property type="match status" value="1"/>
</dbReference>
<evidence type="ECO:0000256" key="7">
    <source>
        <dbReference type="ARBA" id="ARBA00022741"/>
    </source>
</evidence>
<dbReference type="SMART" id="SM00387">
    <property type="entry name" value="HATPase_c"/>
    <property type="match status" value="1"/>
</dbReference>
<proteinExistence type="predicted"/>
<evidence type="ECO:0000313" key="16">
    <source>
        <dbReference type="EMBL" id="MCS3677619.1"/>
    </source>
</evidence>
<dbReference type="PROSITE" id="PS50109">
    <property type="entry name" value="HIS_KIN"/>
    <property type="match status" value="1"/>
</dbReference>
<dbReference type="InterPro" id="IPR001610">
    <property type="entry name" value="PAC"/>
</dbReference>